<sequence length="123" mass="14747">MHRLTGEDSIFNSPEDMIESILYICKNYEVYNISAKLISRAYTGWHQYPEVKNENGYLYMNSATGNIQSYLPLELLEEITIRYREENEYYKAKYEDTLRVTTKYLDKFLKDDALDILIRYENK</sequence>
<organism evidence="1 2">
    <name type="scientific">Inconstantimicrobium porci</name>
    <dbReference type="NCBI Taxonomy" id="2652291"/>
    <lineage>
        <taxon>Bacteria</taxon>
        <taxon>Bacillati</taxon>
        <taxon>Bacillota</taxon>
        <taxon>Clostridia</taxon>
        <taxon>Eubacteriales</taxon>
        <taxon>Clostridiaceae</taxon>
        <taxon>Inconstantimicrobium</taxon>
    </lineage>
</organism>
<dbReference type="AlphaFoldDB" id="A0A7X2T196"/>
<accession>A0A7X2T196</accession>
<evidence type="ECO:0000313" key="1">
    <source>
        <dbReference type="EMBL" id="MSR91364.1"/>
    </source>
</evidence>
<dbReference type="Proteomes" id="UP000460287">
    <property type="component" value="Unassembled WGS sequence"/>
</dbReference>
<keyword evidence="2" id="KW-1185">Reference proteome</keyword>
<dbReference type="EMBL" id="VULX01000010">
    <property type="protein sequence ID" value="MSR91364.1"/>
    <property type="molecule type" value="Genomic_DNA"/>
</dbReference>
<proteinExistence type="predicted"/>
<evidence type="ECO:0000313" key="2">
    <source>
        <dbReference type="Proteomes" id="UP000460287"/>
    </source>
</evidence>
<gene>
    <name evidence="1" type="ORF">FYJ33_08040</name>
</gene>
<reference evidence="1 2" key="1">
    <citation type="submission" date="2019-08" db="EMBL/GenBank/DDBJ databases">
        <title>In-depth cultivation of the pig gut microbiome towards novel bacterial diversity and tailored functional studies.</title>
        <authorList>
            <person name="Wylensek D."/>
            <person name="Hitch T.C.A."/>
            <person name="Clavel T."/>
        </authorList>
    </citation>
    <scope>NUCLEOTIDE SEQUENCE [LARGE SCALE GENOMIC DNA]</scope>
    <source>
        <strain evidence="1 2">WCA-383-APC-5B</strain>
    </source>
</reference>
<name>A0A7X2T196_9CLOT</name>
<dbReference type="RefSeq" id="WP_154531256.1">
    <property type="nucleotide sequence ID" value="NZ_VULX01000010.1"/>
</dbReference>
<comment type="caution">
    <text evidence="1">The sequence shown here is derived from an EMBL/GenBank/DDBJ whole genome shotgun (WGS) entry which is preliminary data.</text>
</comment>
<protein>
    <submittedName>
        <fullName evidence="1">Uncharacterized protein</fullName>
    </submittedName>
</protein>